<reference evidence="7 8" key="1">
    <citation type="submission" date="2019-08" db="EMBL/GenBank/DDBJ databases">
        <title>Bradyrhizobium hipponensis sp. nov., a rhizobium isolated from a Lupinus angustifolius root nodule in Tunisia.</title>
        <authorList>
            <person name="Off K."/>
            <person name="Rejili M."/>
            <person name="Mars M."/>
            <person name="Brachmann A."/>
            <person name="Marin M."/>
        </authorList>
    </citation>
    <scope>NUCLEOTIDE SEQUENCE [LARGE SCALE GENOMIC DNA]</scope>
    <source>
        <strain evidence="7 8">CTAW11</strain>
    </source>
</reference>
<feature type="active site" description="Proton acceptor" evidence="4">
    <location>
        <position position="244"/>
    </location>
</feature>
<dbReference type="Pfam" id="PF08100">
    <property type="entry name" value="Dimerisation"/>
    <property type="match status" value="1"/>
</dbReference>
<evidence type="ECO:0000313" key="7">
    <source>
        <dbReference type="EMBL" id="TYL86796.1"/>
    </source>
</evidence>
<comment type="caution">
    <text evidence="7">The sequence shown here is derived from an EMBL/GenBank/DDBJ whole genome shotgun (WGS) entry which is preliminary data.</text>
</comment>
<evidence type="ECO:0000313" key="8">
    <source>
        <dbReference type="Proteomes" id="UP000324853"/>
    </source>
</evidence>
<dbReference type="PANTHER" id="PTHR43712:SF2">
    <property type="entry name" value="O-METHYLTRANSFERASE CICE"/>
    <property type="match status" value="1"/>
</dbReference>
<feature type="domain" description="O-methyltransferase C-terminal" evidence="5">
    <location>
        <begin position="130"/>
        <end position="319"/>
    </location>
</feature>
<dbReference type="Gene3D" id="1.10.287.1350">
    <property type="match status" value="1"/>
</dbReference>
<evidence type="ECO:0000256" key="2">
    <source>
        <dbReference type="ARBA" id="ARBA00022679"/>
    </source>
</evidence>
<keyword evidence="1 7" id="KW-0489">Methyltransferase</keyword>
<dbReference type="PIRSF" id="PIRSF005739">
    <property type="entry name" value="O-mtase"/>
    <property type="match status" value="1"/>
</dbReference>
<sequence length="337" mass="37093">MTTDPREKLLDLVQSHRVTAVIYVAARLGLAELLRDGPRTVDELASRTHTDRDALARLLVALSTVGICSRVGEGRYLLTELGAGLDGAAGRSFKNWVIFEGSMLTRRWDGLLDSIMSGKTASQLQDVDDNFDLMARSPEHVRVFNEAMTDLTRLVTHDLLQAYDLGTISHLMDVGGGSGQLMGAVARAYSTIRGTVFDLPRCADAANQHFGHLGISDRVDFVAGDFFHAVPAVADAIILKSIIHDWDDERSRIILGNCRKALPQKGRLLLVERAMPELPGTDDAGRSCAMSDLNMLRGPGGRERTEREYYRLLTESGFRPIAVLRAGRFNLTESRLC</sequence>
<dbReference type="RefSeq" id="WP_148749831.1">
    <property type="nucleotide sequence ID" value="NZ_VSSR01000011.1"/>
</dbReference>
<protein>
    <submittedName>
        <fullName evidence="7">Methyltransferase</fullName>
    </submittedName>
</protein>
<dbReference type="InterPro" id="IPR012967">
    <property type="entry name" value="COMT_dimerisation"/>
</dbReference>
<dbReference type="SUPFAM" id="SSF53335">
    <property type="entry name" value="S-adenosyl-L-methionine-dependent methyltransferases"/>
    <property type="match status" value="1"/>
</dbReference>
<evidence type="ECO:0000256" key="4">
    <source>
        <dbReference type="PIRSR" id="PIRSR005739-1"/>
    </source>
</evidence>
<evidence type="ECO:0000259" key="6">
    <source>
        <dbReference type="Pfam" id="PF08100"/>
    </source>
</evidence>
<dbReference type="InterPro" id="IPR036388">
    <property type="entry name" value="WH-like_DNA-bd_sf"/>
</dbReference>
<dbReference type="PROSITE" id="PS51683">
    <property type="entry name" value="SAM_OMT_II"/>
    <property type="match status" value="1"/>
</dbReference>
<keyword evidence="2 7" id="KW-0808">Transferase</keyword>
<dbReference type="Proteomes" id="UP000324853">
    <property type="component" value="Unassembled WGS sequence"/>
</dbReference>
<proteinExistence type="predicted"/>
<dbReference type="GO" id="GO:0032259">
    <property type="term" value="P:methylation"/>
    <property type="evidence" value="ECO:0007669"/>
    <property type="project" value="UniProtKB-KW"/>
</dbReference>
<dbReference type="OrthoDB" id="9766840at2"/>
<evidence type="ECO:0000256" key="3">
    <source>
        <dbReference type="ARBA" id="ARBA00022691"/>
    </source>
</evidence>
<dbReference type="GO" id="GO:0008171">
    <property type="term" value="F:O-methyltransferase activity"/>
    <property type="evidence" value="ECO:0007669"/>
    <property type="project" value="InterPro"/>
</dbReference>
<dbReference type="InterPro" id="IPR001077">
    <property type="entry name" value="COMT_C"/>
</dbReference>
<keyword evidence="8" id="KW-1185">Reference proteome</keyword>
<evidence type="ECO:0000256" key="1">
    <source>
        <dbReference type="ARBA" id="ARBA00022603"/>
    </source>
</evidence>
<dbReference type="Pfam" id="PF00891">
    <property type="entry name" value="Methyltransf_2"/>
    <property type="match status" value="1"/>
</dbReference>
<keyword evidence="3" id="KW-0949">S-adenosyl-L-methionine</keyword>
<dbReference type="Gene3D" id="1.10.10.10">
    <property type="entry name" value="Winged helix-like DNA-binding domain superfamily/Winged helix DNA-binding domain"/>
    <property type="match status" value="1"/>
</dbReference>
<dbReference type="AlphaFoldDB" id="A0A5S4WYU1"/>
<gene>
    <name evidence="7" type="ORF">FXB38_05945</name>
</gene>
<organism evidence="7 8">
    <name type="scientific">Bradyrhizobium cytisi</name>
    <dbReference type="NCBI Taxonomy" id="515489"/>
    <lineage>
        <taxon>Bacteria</taxon>
        <taxon>Pseudomonadati</taxon>
        <taxon>Pseudomonadota</taxon>
        <taxon>Alphaproteobacteria</taxon>
        <taxon>Hyphomicrobiales</taxon>
        <taxon>Nitrobacteraceae</taxon>
        <taxon>Bradyrhizobium</taxon>
    </lineage>
</organism>
<dbReference type="PANTHER" id="PTHR43712">
    <property type="entry name" value="PUTATIVE (AFU_ORTHOLOGUE AFUA_4G14580)-RELATED"/>
    <property type="match status" value="1"/>
</dbReference>
<dbReference type="InterPro" id="IPR029063">
    <property type="entry name" value="SAM-dependent_MTases_sf"/>
</dbReference>
<dbReference type="EMBL" id="VSSR01000011">
    <property type="protein sequence ID" value="TYL86796.1"/>
    <property type="molecule type" value="Genomic_DNA"/>
</dbReference>
<dbReference type="InterPro" id="IPR016461">
    <property type="entry name" value="COMT-like"/>
</dbReference>
<dbReference type="SUPFAM" id="SSF46785">
    <property type="entry name" value="Winged helix' DNA-binding domain"/>
    <property type="match status" value="1"/>
</dbReference>
<dbReference type="GO" id="GO:0046983">
    <property type="term" value="F:protein dimerization activity"/>
    <property type="evidence" value="ECO:0007669"/>
    <property type="project" value="InterPro"/>
</dbReference>
<name>A0A5S4WYU1_9BRAD</name>
<accession>A0A5S4WYU1</accession>
<feature type="domain" description="O-methyltransferase dimerisation" evidence="6">
    <location>
        <begin position="11"/>
        <end position="82"/>
    </location>
</feature>
<dbReference type="Gene3D" id="3.40.50.150">
    <property type="entry name" value="Vaccinia Virus protein VP39"/>
    <property type="match status" value="1"/>
</dbReference>
<dbReference type="InterPro" id="IPR036390">
    <property type="entry name" value="WH_DNA-bd_sf"/>
</dbReference>
<evidence type="ECO:0000259" key="5">
    <source>
        <dbReference type="Pfam" id="PF00891"/>
    </source>
</evidence>